<comment type="cofactor">
    <cofactor evidence="6">
        <name>Mn(2+)</name>
        <dbReference type="ChEBI" id="CHEBI:29035"/>
    </cofactor>
</comment>
<dbReference type="HAMAP" id="MF_01518">
    <property type="entry name" value="Adenine_deamin"/>
    <property type="match status" value="1"/>
</dbReference>
<comment type="catalytic activity">
    <reaction evidence="5 6">
        <text>adenine + H2O + H(+) = hypoxanthine + NH4(+)</text>
        <dbReference type="Rhea" id="RHEA:23688"/>
        <dbReference type="ChEBI" id="CHEBI:15377"/>
        <dbReference type="ChEBI" id="CHEBI:15378"/>
        <dbReference type="ChEBI" id="CHEBI:16708"/>
        <dbReference type="ChEBI" id="CHEBI:17368"/>
        <dbReference type="ChEBI" id="CHEBI:28938"/>
        <dbReference type="EC" id="3.5.4.2"/>
    </reaction>
</comment>
<sequence>MEMHEEVWSMNDKDFKKLTAKSLGREKAELVLKNAQVINVFSEEILVRDVAVEDGMIVGVGQYQGREEVDLSGKYLCPGFIDAHLHLESTLVAPPELIHSALQWGTTTFIIDPHEVVNVAGEEGLDYMLEQTEGLAANVFLMLPSCVPAVPFEENGGVFTAEKMEPYLSNPRVLGLGEVMDYVSVIEGEEDMVKKLHLFQDRIKDGHAPYLQDKQLAAYALAGIKTDHECIDYAYALEEIRNGMQVLIREGSGARNLAAIVRGIQENNLDTGNFSFCTDDKHINDIQREGHISYNIKKSIALGIPPLKAIKMATLNTARCYNLTELGAVAPGYQADFVILDSLEEVAVHAVYHKGKKVEREKKIEIKPCPEQLRRTVHLPTLSADDLKLAVSDSPSSLIQMSEGQITTKHVRDVLPARDGCFVPNAQYNKVVVVERHKGTGHFAVAPVLGFNLRQGAIATSVSHDSHNVVAIGDNDESILLALQELQRVQGGYTMVREQRVLATLPLPIMGLISDAGHKSVESMLNTMVGYAHEMGVPAPIHPFIALSFIALPVIPEIRITTRGLYDAVEQKFIR</sequence>
<dbReference type="InterPro" id="IPR026912">
    <property type="entry name" value="Adenine_deam_C"/>
</dbReference>
<protein>
    <recommendedName>
        <fullName evidence="2 6">Adenine deaminase</fullName>
        <shortName evidence="6">Adenase</shortName>
        <shortName evidence="6">Adenine aminase</shortName>
        <ecNumber evidence="2 6">3.5.4.2</ecNumber>
    </recommendedName>
</protein>
<evidence type="ECO:0000259" key="7">
    <source>
        <dbReference type="Pfam" id="PF01979"/>
    </source>
</evidence>
<keyword evidence="3 6" id="KW-0378">Hydrolase</keyword>
<dbReference type="NCBIfam" id="TIGR01178">
    <property type="entry name" value="ade"/>
    <property type="match status" value="1"/>
</dbReference>
<evidence type="ECO:0000256" key="6">
    <source>
        <dbReference type="HAMAP-Rule" id="MF_01518"/>
    </source>
</evidence>
<dbReference type="Proteomes" id="UP000004416">
    <property type="component" value="Unassembled WGS sequence"/>
</dbReference>
<dbReference type="EC" id="3.5.4.2" evidence="2 6"/>
<evidence type="ECO:0000256" key="1">
    <source>
        <dbReference type="ARBA" id="ARBA00006773"/>
    </source>
</evidence>
<dbReference type="PATRIC" id="fig|537010.4.peg.820"/>
<evidence type="ECO:0000256" key="4">
    <source>
        <dbReference type="ARBA" id="ARBA00023211"/>
    </source>
</evidence>
<evidence type="ECO:0000259" key="8">
    <source>
        <dbReference type="Pfam" id="PF13382"/>
    </source>
</evidence>
<dbReference type="InterPro" id="IPR006679">
    <property type="entry name" value="Adenine_deam"/>
</dbReference>
<comment type="similarity">
    <text evidence="1 6">Belongs to the metallo-dependent hydrolases superfamily. Adenine deaminase family.</text>
</comment>
<comment type="caution">
    <text evidence="9">The sequence shown here is derived from an EMBL/GenBank/DDBJ whole genome shotgun (WGS) entry which is preliminary data.</text>
</comment>
<organism evidence="9 10">
    <name type="scientific">Desulfitobacterium hafniense DP7</name>
    <dbReference type="NCBI Taxonomy" id="537010"/>
    <lineage>
        <taxon>Bacteria</taxon>
        <taxon>Bacillati</taxon>
        <taxon>Bacillota</taxon>
        <taxon>Clostridia</taxon>
        <taxon>Eubacteriales</taxon>
        <taxon>Desulfitobacteriaceae</taxon>
        <taxon>Desulfitobacterium</taxon>
    </lineage>
</organism>
<evidence type="ECO:0000256" key="2">
    <source>
        <dbReference type="ARBA" id="ARBA00012782"/>
    </source>
</evidence>
<dbReference type="Pfam" id="PF13382">
    <property type="entry name" value="Adenine_deam_C"/>
    <property type="match status" value="1"/>
</dbReference>
<dbReference type="PANTHER" id="PTHR11113:SF2">
    <property type="entry name" value="ADENINE DEAMINASE"/>
    <property type="match status" value="1"/>
</dbReference>
<evidence type="ECO:0000256" key="3">
    <source>
        <dbReference type="ARBA" id="ARBA00022801"/>
    </source>
</evidence>
<dbReference type="Gene3D" id="2.30.40.10">
    <property type="entry name" value="Urease, subunit C, domain 1"/>
    <property type="match status" value="1"/>
</dbReference>
<dbReference type="EMBL" id="AFZX01000021">
    <property type="protein sequence ID" value="EHL08388.1"/>
    <property type="molecule type" value="Genomic_DNA"/>
</dbReference>
<dbReference type="GO" id="GO:0000034">
    <property type="term" value="F:adenine deaminase activity"/>
    <property type="evidence" value="ECO:0007669"/>
    <property type="project" value="UniProtKB-UniRule"/>
</dbReference>
<dbReference type="PANTHER" id="PTHR11113">
    <property type="entry name" value="N-ACETYLGLUCOSAMINE-6-PHOSPHATE DEACETYLASE"/>
    <property type="match status" value="1"/>
</dbReference>
<evidence type="ECO:0000313" key="10">
    <source>
        <dbReference type="Proteomes" id="UP000004416"/>
    </source>
</evidence>
<dbReference type="InterPro" id="IPR032466">
    <property type="entry name" value="Metal_Hydrolase"/>
</dbReference>
<dbReference type="Pfam" id="PF01979">
    <property type="entry name" value="Amidohydro_1"/>
    <property type="match status" value="1"/>
</dbReference>
<accession>G9XIW0</accession>
<dbReference type="HOGENOM" id="CLU_027935_0_0_9"/>
<feature type="domain" description="Amidohydrolase-related" evidence="7">
    <location>
        <begin position="75"/>
        <end position="357"/>
    </location>
</feature>
<dbReference type="Gene3D" id="3.20.20.140">
    <property type="entry name" value="Metal-dependent hydrolases"/>
    <property type="match status" value="1"/>
</dbReference>
<dbReference type="GO" id="GO:0006146">
    <property type="term" value="P:adenine catabolic process"/>
    <property type="evidence" value="ECO:0007669"/>
    <property type="project" value="InterPro"/>
</dbReference>
<reference evidence="9 10" key="1">
    <citation type="submission" date="2011-08" db="EMBL/GenBank/DDBJ databases">
        <authorList>
            <person name="Weinstock G."/>
            <person name="Sodergren E."/>
            <person name="Clifton S."/>
            <person name="Fulton L."/>
            <person name="Fulton B."/>
            <person name="Courtney L."/>
            <person name="Fronick C."/>
            <person name="Harrison M."/>
            <person name="Strong C."/>
            <person name="Farmer C."/>
            <person name="Delahaunty K."/>
            <person name="Markovic C."/>
            <person name="Hall O."/>
            <person name="Minx P."/>
            <person name="Tomlinson C."/>
            <person name="Mitreva M."/>
            <person name="Hou S."/>
            <person name="Chen J."/>
            <person name="Wollam A."/>
            <person name="Pepin K.H."/>
            <person name="Johnson M."/>
            <person name="Bhonagiri V."/>
            <person name="Zhang X."/>
            <person name="Suruliraj S."/>
            <person name="Warren W."/>
            <person name="Chinwalla A."/>
            <person name="Mardis E.R."/>
            <person name="Wilson R.K."/>
        </authorList>
    </citation>
    <scope>NUCLEOTIDE SEQUENCE [LARGE SCALE GENOMIC DNA]</scope>
    <source>
        <strain evidence="9 10">DP7</strain>
    </source>
</reference>
<gene>
    <name evidence="6" type="primary">ade</name>
    <name evidence="9" type="ORF">HMPREF0322_00886</name>
</gene>
<keyword evidence="4 6" id="KW-0464">Manganese</keyword>
<dbReference type="SUPFAM" id="SSF51556">
    <property type="entry name" value="Metallo-dependent hydrolases"/>
    <property type="match status" value="1"/>
</dbReference>
<dbReference type="InterPro" id="IPR006680">
    <property type="entry name" value="Amidohydro-rel"/>
</dbReference>
<evidence type="ECO:0000313" key="9">
    <source>
        <dbReference type="EMBL" id="EHL08388.1"/>
    </source>
</evidence>
<dbReference type="AlphaFoldDB" id="G9XIW0"/>
<dbReference type="InterPro" id="IPR011059">
    <property type="entry name" value="Metal-dep_hydrolase_composite"/>
</dbReference>
<dbReference type="SUPFAM" id="SSF51338">
    <property type="entry name" value="Composite domain of metallo-dependent hydrolases"/>
    <property type="match status" value="1"/>
</dbReference>
<evidence type="ECO:0000256" key="5">
    <source>
        <dbReference type="ARBA" id="ARBA00047720"/>
    </source>
</evidence>
<name>G9XIW0_DESHA</name>
<dbReference type="CDD" id="cd01295">
    <property type="entry name" value="AdeC"/>
    <property type="match status" value="1"/>
</dbReference>
<proteinExistence type="inferred from homology"/>
<feature type="domain" description="Adenine deaminase C-terminal" evidence="8">
    <location>
        <begin position="405"/>
        <end position="571"/>
    </location>
</feature>